<dbReference type="AlphaFoldDB" id="A0A6J7SLD2"/>
<accession>A0A6J7SLD2</accession>
<proteinExistence type="predicted"/>
<gene>
    <name evidence="1" type="ORF">UFOPK4234_01325</name>
</gene>
<protein>
    <submittedName>
        <fullName evidence="1">Unannotated protein</fullName>
    </submittedName>
</protein>
<name>A0A6J7SLD2_9ZZZZ</name>
<evidence type="ECO:0000313" key="1">
    <source>
        <dbReference type="EMBL" id="CAB5041642.1"/>
    </source>
</evidence>
<organism evidence="1">
    <name type="scientific">freshwater metagenome</name>
    <dbReference type="NCBI Taxonomy" id="449393"/>
    <lineage>
        <taxon>unclassified sequences</taxon>
        <taxon>metagenomes</taxon>
        <taxon>ecological metagenomes</taxon>
    </lineage>
</organism>
<reference evidence="1" key="1">
    <citation type="submission" date="2020-05" db="EMBL/GenBank/DDBJ databases">
        <authorList>
            <person name="Chiriac C."/>
            <person name="Salcher M."/>
            <person name="Ghai R."/>
            <person name="Kavagutti S V."/>
        </authorList>
    </citation>
    <scope>NUCLEOTIDE SEQUENCE</scope>
</reference>
<dbReference type="EMBL" id="CAFBQA010000093">
    <property type="protein sequence ID" value="CAB5041642.1"/>
    <property type="molecule type" value="Genomic_DNA"/>
</dbReference>
<sequence length="97" mass="10436">MSHYSHAERVYQWVACIGFVEHYFATDVGQAEAISVTTDTGDDAREYALGVGCIGAAKAKWVHDGDGTCAHGEDVAHDATDTGGCALIRLDKTWMVM</sequence>